<evidence type="ECO:0000259" key="4">
    <source>
        <dbReference type="Pfam" id="PF07859"/>
    </source>
</evidence>
<dbReference type="PANTHER" id="PTHR48081">
    <property type="entry name" value="AB HYDROLASE SUPERFAMILY PROTEIN C4A8.06C"/>
    <property type="match status" value="1"/>
</dbReference>
<evidence type="ECO:0000256" key="2">
    <source>
        <dbReference type="ARBA" id="ARBA00047591"/>
    </source>
</evidence>
<accession>A0AAJ5YYN1</accession>
<dbReference type="InterPro" id="IPR029058">
    <property type="entry name" value="AB_hydrolase_fold"/>
</dbReference>
<feature type="domain" description="Alpha/beta hydrolase fold-3" evidence="4">
    <location>
        <begin position="358"/>
        <end position="553"/>
    </location>
</feature>
<dbReference type="Gene3D" id="3.40.50.1820">
    <property type="entry name" value="alpha/beta hydrolase"/>
    <property type="match status" value="2"/>
</dbReference>
<dbReference type="Pfam" id="PF07859">
    <property type="entry name" value="Abhydrolase_3"/>
    <property type="match status" value="2"/>
</dbReference>
<organism evidence="5 6">
    <name type="scientific">Malassezia arunalokei</name>
    <dbReference type="NCBI Taxonomy" id="1514897"/>
    <lineage>
        <taxon>Eukaryota</taxon>
        <taxon>Fungi</taxon>
        <taxon>Dikarya</taxon>
        <taxon>Basidiomycota</taxon>
        <taxon>Ustilaginomycotina</taxon>
        <taxon>Malasseziomycetes</taxon>
        <taxon>Malasseziales</taxon>
        <taxon>Malasseziaceae</taxon>
        <taxon>Malassezia</taxon>
    </lineage>
</organism>
<gene>
    <name evidence="5" type="ORF">MARU1_000588</name>
</gene>
<dbReference type="EMBL" id="CP119916">
    <property type="protein sequence ID" value="WFD14582.1"/>
    <property type="molecule type" value="Genomic_DNA"/>
</dbReference>
<sequence>MWPLKNMVLYALSYGLRILDWIKIALSRRCRVLASNDVKIESIRIPSRDPGRYIRAYRYTPKKATGKLPVYLHWHASGWVLKRLGIDIHLCSRISKELNCAVLECDYRKAPENKYPAAHNDTEDAVLYVLANENAYDTTRISVGGSSAGGNMALSLSARMGSERIKSCFALYPAAQLTDPERLATVMGCVSDEFRSGVVIPHWSMKLFINAYTTPGTNMNDPRLSPIFYDASKFPKYVAVACGDADTLYHMSFAFMKKISGSASALSHFNDMDLPTERSQRVHHEWSLRYIGLLFLIAFLRAMAYVEVFLTDKLRPKVKDDVKVTKIWFPSREKGRYIKAYIYEPVSMPAGPRPVNINVHGSGFCSAAFFGNSRWFNYCVASKLQCYVIDTDYRKAPEYPCPLPVRDIEDAVQWVFQHPEKFDVDRISMTGFSAGGNLALSAASAFGPEKIKAIVSYYAPLDGSAAGAPVGDANGHPPKNPFRSGVIMDSFVFSVFYAAYVPAQCDPGHPNLSVINIPLEKLPDHLFLITGDADSLATESIRFYDNIMENGSQNQKYHSRLLIVPNEAHAFDEQPKHPESVDWRDKAYQQSVDMIRSAWYLDDREPSNPPVAKPAPKATISFVTQQSAGAKDSSKPAPAIRT</sequence>
<comment type="catalytic activity">
    <reaction evidence="2">
        <text>a diacylglycerol + H2O = a monoacylglycerol + a fatty acid + H(+)</text>
        <dbReference type="Rhea" id="RHEA:32731"/>
        <dbReference type="ChEBI" id="CHEBI:15377"/>
        <dbReference type="ChEBI" id="CHEBI:15378"/>
        <dbReference type="ChEBI" id="CHEBI:17408"/>
        <dbReference type="ChEBI" id="CHEBI:18035"/>
        <dbReference type="ChEBI" id="CHEBI:28868"/>
    </reaction>
</comment>
<proteinExistence type="predicted"/>
<dbReference type="Proteomes" id="UP001217582">
    <property type="component" value="Chromosome 1"/>
</dbReference>
<dbReference type="InterPro" id="IPR013094">
    <property type="entry name" value="AB_hydrolase_3"/>
</dbReference>
<evidence type="ECO:0000313" key="5">
    <source>
        <dbReference type="EMBL" id="WFD14582.1"/>
    </source>
</evidence>
<protein>
    <recommendedName>
        <fullName evidence="4">Alpha/beta hydrolase fold-3 domain-containing protein</fullName>
    </recommendedName>
</protein>
<feature type="domain" description="Alpha/beta hydrolase fold-3" evidence="4">
    <location>
        <begin position="72"/>
        <end position="260"/>
    </location>
</feature>
<evidence type="ECO:0000313" key="6">
    <source>
        <dbReference type="Proteomes" id="UP001217582"/>
    </source>
</evidence>
<keyword evidence="1" id="KW-0378">Hydrolase</keyword>
<dbReference type="InterPro" id="IPR050300">
    <property type="entry name" value="GDXG_lipolytic_enzyme"/>
</dbReference>
<dbReference type="AlphaFoldDB" id="A0AAJ5YYN1"/>
<evidence type="ECO:0000256" key="3">
    <source>
        <dbReference type="ARBA" id="ARBA00048461"/>
    </source>
</evidence>
<evidence type="ECO:0000256" key="1">
    <source>
        <dbReference type="ARBA" id="ARBA00022801"/>
    </source>
</evidence>
<dbReference type="SUPFAM" id="SSF53474">
    <property type="entry name" value="alpha/beta-Hydrolases"/>
    <property type="match status" value="2"/>
</dbReference>
<reference evidence="5 6" key="1">
    <citation type="submission" date="2023-03" db="EMBL/GenBank/DDBJ databases">
        <title>Mating type loci evolution in Malassezia.</title>
        <authorList>
            <person name="Coelho M.A."/>
        </authorList>
    </citation>
    <scope>NUCLEOTIDE SEQUENCE [LARGE SCALE GENOMIC DNA]</scope>
    <source>
        <strain evidence="5 6">CBS 13387</strain>
    </source>
</reference>
<comment type="catalytic activity">
    <reaction evidence="3">
        <text>a monoacylglycerol + H2O = glycerol + a fatty acid + H(+)</text>
        <dbReference type="Rhea" id="RHEA:15245"/>
        <dbReference type="ChEBI" id="CHEBI:15377"/>
        <dbReference type="ChEBI" id="CHEBI:15378"/>
        <dbReference type="ChEBI" id="CHEBI:17408"/>
        <dbReference type="ChEBI" id="CHEBI:17754"/>
        <dbReference type="ChEBI" id="CHEBI:28868"/>
    </reaction>
</comment>
<keyword evidence="6" id="KW-1185">Reference proteome</keyword>
<dbReference type="PANTHER" id="PTHR48081:SF8">
    <property type="entry name" value="ALPHA_BETA HYDROLASE FOLD-3 DOMAIN-CONTAINING PROTEIN-RELATED"/>
    <property type="match status" value="1"/>
</dbReference>
<dbReference type="GO" id="GO:0016787">
    <property type="term" value="F:hydrolase activity"/>
    <property type="evidence" value="ECO:0007669"/>
    <property type="project" value="UniProtKB-KW"/>
</dbReference>
<name>A0AAJ5YYN1_9BASI</name>